<dbReference type="SUPFAM" id="SSF53822">
    <property type="entry name" value="Periplasmic binding protein-like I"/>
    <property type="match status" value="1"/>
</dbReference>
<keyword evidence="5" id="KW-0406">Ion transport</keyword>
<protein>
    <recommendedName>
        <fullName evidence="13">Ionotropic glutamate receptor C-terminal domain-containing protein</fullName>
    </recommendedName>
</protein>
<evidence type="ECO:0000256" key="11">
    <source>
        <dbReference type="SAM" id="MobiDB-lite"/>
    </source>
</evidence>
<keyword evidence="15" id="KW-1185">Reference proteome</keyword>
<keyword evidence="7" id="KW-0675">Receptor</keyword>
<dbReference type="Pfam" id="PF01094">
    <property type="entry name" value="ANF_receptor"/>
    <property type="match status" value="1"/>
</dbReference>
<dbReference type="EMBL" id="VIEB01001073">
    <property type="protein sequence ID" value="TQD75808.1"/>
    <property type="molecule type" value="Genomic_DNA"/>
</dbReference>
<evidence type="ECO:0000256" key="9">
    <source>
        <dbReference type="ARBA" id="ARBA00023286"/>
    </source>
</evidence>
<evidence type="ECO:0000256" key="6">
    <source>
        <dbReference type="ARBA" id="ARBA00023136"/>
    </source>
</evidence>
<comment type="subcellular location">
    <subcellularLocation>
        <location evidence="1">Membrane</location>
        <topology evidence="1">Multi-pass membrane protein</topology>
    </subcellularLocation>
</comment>
<dbReference type="GO" id="GO:0015276">
    <property type="term" value="F:ligand-gated monoatomic ion channel activity"/>
    <property type="evidence" value="ECO:0007669"/>
    <property type="project" value="InterPro"/>
</dbReference>
<accession>A0A540KNK2</accession>
<dbReference type="InterPro" id="IPR019594">
    <property type="entry name" value="Glu/Gly-bd"/>
</dbReference>
<name>A0A540KNK2_MALBA</name>
<evidence type="ECO:0000256" key="2">
    <source>
        <dbReference type="ARBA" id="ARBA00022448"/>
    </source>
</evidence>
<keyword evidence="6 12" id="KW-0472">Membrane</keyword>
<evidence type="ECO:0000256" key="4">
    <source>
        <dbReference type="ARBA" id="ARBA00022989"/>
    </source>
</evidence>
<evidence type="ECO:0000256" key="5">
    <source>
        <dbReference type="ARBA" id="ARBA00023065"/>
    </source>
</evidence>
<dbReference type="InterPro" id="IPR028082">
    <property type="entry name" value="Peripla_BP_I"/>
</dbReference>
<evidence type="ECO:0000259" key="13">
    <source>
        <dbReference type="SMART" id="SM00079"/>
    </source>
</evidence>
<evidence type="ECO:0000313" key="15">
    <source>
        <dbReference type="Proteomes" id="UP000315295"/>
    </source>
</evidence>
<dbReference type="InterPro" id="IPR001828">
    <property type="entry name" value="ANF_lig-bd_rcpt"/>
</dbReference>
<gene>
    <name evidence="14" type="ORF">C1H46_038705</name>
</gene>
<dbReference type="Gene3D" id="3.40.190.10">
    <property type="entry name" value="Periplasmic binding protein-like II"/>
    <property type="match status" value="2"/>
</dbReference>
<dbReference type="SMART" id="SM00079">
    <property type="entry name" value="PBPe"/>
    <property type="match status" value="1"/>
</dbReference>
<dbReference type="Proteomes" id="UP000315295">
    <property type="component" value="Unassembled WGS sequence"/>
</dbReference>
<sequence length="525" mass="58251">MGQVSRRKFRTLLLVGMEAVMELFRAVLLVRRGKGVIPYLSDALQEVDARIPYRCVISPTATDDQIAAELYKLKGMQTQVFIVQMLADLGSRIFDKAKGIGMMDEGNFNSTNKSRYSTSDVVGLRSIIWPGDSTYAPKGWQIPTSAKRLKVLVPVKPGFSEFVNPRTKKTTVNGGYCIDVLEAVIKSLPYAVPYDLHSYATPNGEAAGAGSYNDLVDQVYLGKYDLAVGDITIRANRSSYVDFTLPYTESGVSMIVPIKDKNSKNAWVFLKPLTWDLWVTSACSFIFIGFVIWVLEHRINQDFRGPHGHQFGTILWYSFSTMVFAHRQPTNQNNFYMKSFLATYCSKYTSIDPTFKADGFALVFPKGSPLARDVSRAILNVTEGEQMKGIERIWFKKQASCADPKHMLSSNRLSLDSFWGLFLIAVGVSLVALLIFAGVFLCKELKNISRELKDLDQGASLWTIIGVILGKYDQLDTKSFTFRCNALTPHDEPPSDPPAPLAAEPPAPLPAEPPAALLAQPPALP</sequence>
<organism evidence="14 15">
    <name type="scientific">Malus baccata</name>
    <name type="common">Siberian crab apple</name>
    <name type="synonym">Pyrus baccata</name>
    <dbReference type="NCBI Taxonomy" id="106549"/>
    <lineage>
        <taxon>Eukaryota</taxon>
        <taxon>Viridiplantae</taxon>
        <taxon>Streptophyta</taxon>
        <taxon>Embryophyta</taxon>
        <taxon>Tracheophyta</taxon>
        <taxon>Spermatophyta</taxon>
        <taxon>Magnoliopsida</taxon>
        <taxon>eudicotyledons</taxon>
        <taxon>Gunneridae</taxon>
        <taxon>Pentapetalae</taxon>
        <taxon>rosids</taxon>
        <taxon>fabids</taxon>
        <taxon>Rosales</taxon>
        <taxon>Rosaceae</taxon>
        <taxon>Amygdaloideae</taxon>
        <taxon>Maleae</taxon>
        <taxon>Malus</taxon>
    </lineage>
</organism>
<keyword evidence="3 12" id="KW-0812">Transmembrane</keyword>
<evidence type="ECO:0000256" key="3">
    <source>
        <dbReference type="ARBA" id="ARBA00022692"/>
    </source>
</evidence>
<keyword evidence="10" id="KW-0407">Ion channel</keyword>
<dbReference type="CDD" id="cd13686">
    <property type="entry name" value="GluR_Plant"/>
    <property type="match status" value="1"/>
</dbReference>
<feature type="domain" description="Ionotropic glutamate receptor C-terminal" evidence="13">
    <location>
        <begin position="148"/>
        <end position="397"/>
    </location>
</feature>
<feature type="region of interest" description="Disordered" evidence="11">
    <location>
        <begin position="486"/>
        <end position="525"/>
    </location>
</feature>
<evidence type="ECO:0000256" key="1">
    <source>
        <dbReference type="ARBA" id="ARBA00004141"/>
    </source>
</evidence>
<keyword evidence="8" id="KW-0325">Glycoprotein</keyword>
<keyword evidence="2" id="KW-0813">Transport</keyword>
<dbReference type="AlphaFoldDB" id="A0A540KNK2"/>
<dbReference type="SUPFAM" id="SSF53850">
    <property type="entry name" value="Periplasmic binding protein-like II"/>
    <property type="match status" value="1"/>
</dbReference>
<evidence type="ECO:0000256" key="10">
    <source>
        <dbReference type="ARBA" id="ARBA00023303"/>
    </source>
</evidence>
<dbReference type="GO" id="GO:0016020">
    <property type="term" value="C:membrane"/>
    <property type="evidence" value="ECO:0007669"/>
    <property type="project" value="UniProtKB-SubCell"/>
</dbReference>
<evidence type="ECO:0000256" key="8">
    <source>
        <dbReference type="ARBA" id="ARBA00023180"/>
    </source>
</evidence>
<dbReference type="Pfam" id="PF10613">
    <property type="entry name" value="Lig_chan-Glu_bd"/>
    <property type="match status" value="1"/>
</dbReference>
<dbReference type="FunFam" id="3.40.190.10:FF:000103">
    <property type="entry name" value="Glutamate receptor"/>
    <property type="match status" value="1"/>
</dbReference>
<feature type="transmembrane region" description="Helical" evidence="12">
    <location>
        <begin position="273"/>
        <end position="295"/>
    </location>
</feature>
<dbReference type="Gene3D" id="3.40.50.2300">
    <property type="match status" value="1"/>
</dbReference>
<reference evidence="14 15" key="1">
    <citation type="journal article" date="2019" name="G3 (Bethesda)">
        <title>Sequencing of a Wild Apple (Malus baccata) Genome Unravels the Differences Between Cultivated and Wild Apple Species Regarding Disease Resistance and Cold Tolerance.</title>
        <authorList>
            <person name="Chen X."/>
        </authorList>
    </citation>
    <scope>NUCLEOTIDE SEQUENCE [LARGE SCALE GENOMIC DNA]</scope>
    <source>
        <strain evidence="15">cv. Shandingzi</strain>
        <tissue evidence="14">Leaves</tissue>
    </source>
</reference>
<keyword evidence="9" id="KW-1071">Ligand-gated ion channel</keyword>
<feature type="compositionally biased region" description="Low complexity" evidence="11">
    <location>
        <begin position="514"/>
        <end position="525"/>
    </location>
</feature>
<feature type="compositionally biased region" description="Pro residues" evidence="11">
    <location>
        <begin position="495"/>
        <end position="513"/>
    </location>
</feature>
<evidence type="ECO:0000313" key="14">
    <source>
        <dbReference type="EMBL" id="TQD75808.1"/>
    </source>
</evidence>
<dbReference type="PANTHER" id="PTHR18966">
    <property type="entry name" value="IONOTROPIC GLUTAMATE RECEPTOR"/>
    <property type="match status" value="1"/>
</dbReference>
<evidence type="ECO:0000256" key="12">
    <source>
        <dbReference type="SAM" id="Phobius"/>
    </source>
</evidence>
<feature type="transmembrane region" description="Helical" evidence="12">
    <location>
        <begin position="418"/>
        <end position="442"/>
    </location>
</feature>
<dbReference type="InterPro" id="IPR015683">
    <property type="entry name" value="Ionotropic_Glu_rcpt"/>
</dbReference>
<dbReference type="InterPro" id="IPR001320">
    <property type="entry name" value="Iontro_rcpt_C"/>
</dbReference>
<dbReference type="Pfam" id="PF00060">
    <property type="entry name" value="Lig_chan"/>
    <property type="match status" value="1"/>
</dbReference>
<comment type="caution">
    <text evidence="14">The sequence shown here is derived from an EMBL/GenBank/DDBJ whole genome shotgun (WGS) entry which is preliminary data.</text>
</comment>
<proteinExistence type="predicted"/>
<dbReference type="Gene3D" id="1.10.287.70">
    <property type="match status" value="1"/>
</dbReference>
<evidence type="ECO:0000256" key="7">
    <source>
        <dbReference type="ARBA" id="ARBA00023170"/>
    </source>
</evidence>
<keyword evidence="4 12" id="KW-1133">Transmembrane helix</keyword>